<reference evidence="1 2" key="1">
    <citation type="submission" date="2020-05" db="EMBL/GenBank/DDBJ databases">
        <title>Identification and distribution of gene clusters putatively required for synthesis of sphingolipid metabolism inhibitors in phylogenetically diverse species of the filamentous fungus Fusarium.</title>
        <authorList>
            <person name="Kim H.-S."/>
            <person name="Busman M."/>
            <person name="Brown D.W."/>
            <person name="Divon H."/>
            <person name="Uhlig S."/>
            <person name="Proctor R.H."/>
        </authorList>
    </citation>
    <scope>NUCLEOTIDE SEQUENCE [LARGE SCALE GENOMIC DNA]</scope>
    <source>
        <strain evidence="1 2">NRRL 25211</strain>
    </source>
</reference>
<dbReference type="Proteomes" id="UP000544095">
    <property type="component" value="Unassembled WGS sequence"/>
</dbReference>
<evidence type="ECO:0000313" key="1">
    <source>
        <dbReference type="EMBL" id="KAF5573297.1"/>
    </source>
</evidence>
<proteinExistence type="predicted"/>
<evidence type="ECO:0000313" key="2">
    <source>
        <dbReference type="Proteomes" id="UP000544095"/>
    </source>
</evidence>
<dbReference type="EMBL" id="JAAOAR010000822">
    <property type="protein sequence ID" value="KAF5573297.1"/>
    <property type="molecule type" value="Genomic_DNA"/>
</dbReference>
<organism evidence="1 2">
    <name type="scientific">Fusarium pseudoanthophilum</name>
    <dbReference type="NCBI Taxonomy" id="48495"/>
    <lineage>
        <taxon>Eukaryota</taxon>
        <taxon>Fungi</taxon>
        <taxon>Dikarya</taxon>
        <taxon>Ascomycota</taxon>
        <taxon>Pezizomycotina</taxon>
        <taxon>Sordariomycetes</taxon>
        <taxon>Hypocreomycetidae</taxon>
        <taxon>Hypocreales</taxon>
        <taxon>Nectriaceae</taxon>
        <taxon>Fusarium</taxon>
        <taxon>Fusarium fujikuroi species complex</taxon>
    </lineage>
</organism>
<gene>
    <name evidence="1" type="ORF">FPANT_12458</name>
</gene>
<keyword evidence="2" id="KW-1185">Reference proteome</keyword>
<dbReference type="AlphaFoldDB" id="A0A8H5KG96"/>
<sequence length="81" mass="8789">MDPAVYAESGPGSIKLLTDDFKEMWNERTRGWVSECLLCAASLTALVANRRLCFGAAALQEGLTDINISETLSDISTEHLA</sequence>
<name>A0A8H5KG96_9HYPO</name>
<accession>A0A8H5KG96</accession>
<comment type="caution">
    <text evidence="1">The sequence shown here is derived from an EMBL/GenBank/DDBJ whole genome shotgun (WGS) entry which is preliminary data.</text>
</comment>
<protein>
    <submittedName>
        <fullName evidence="1">Uncharacterized protein</fullName>
    </submittedName>
</protein>